<feature type="compositionally biased region" description="Basic and acidic residues" evidence="1">
    <location>
        <begin position="7"/>
        <end position="37"/>
    </location>
</feature>
<feature type="compositionally biased region" description="Basic and acidic residues" evidence="1">
    <location>
        <begin position="68"/>
        <end position="93"/>
    </location>
</feature>
<evidence type="ECO:0000313" key="3">
    <source>
        <dbReference type="Proteomes" id="UP001286313"/>
    </source>
</evidence>
<dbReference type="EMBL" id="JAWQEG010008207">
    <property type="protein sequence ID" value="KAK3850775.1"/>
    <property type="molecule type" value="Genomic_DNA"/>
</dbReference>
<organism evidence="2 3">
    <name type="scientific">Petrolisthes cinctipes</name>
    <name type="common">Flat porcelain crab</name>
    <dbReference type="NCBI Taxonomy" id="88211"/>
    <lineage>
        <taxon>Eukaryota</taxon>
        <taxon>Metazoa</taxon>
        <taxon>Ecdysozoa</taxon>
        <taxon>Arthropoda</taxon>
        <taxon>Crustacea</taxon>
        <taxon>Multicrustacea</taxon>
        <taxon>Malacostraca</taxon>
        <taxon>Eumalacostraca</taxon>
        <taxon>Eucarida</taxon>
        <taxon>Decapoda</taxon>
        <taxon>Pleocyemata</taxon>
        <taxon>Anomura</taxon>
        <taxon>Galatheoidea</taxon>
        <taxon>Porcellanidae</taxon>
        <taxon>Petrolisthes</taxon>
    </lineage>
</organism>
<dbReference type="Proteomes" id="UP001286313">
    <property type="component" value="Unassembled WGS sequence"/>
</dbReference>
<feature type="region of interest" description="Disordered" evidence="1">
    <location>
        <begin position="1"/>
        <end position="98"/>
    </location>
</feature>
<gene>
    <name evidence="2" type="ORF">Pcinc_042539</name>
</gene>
<evidence type="ECO:0000313" key="2">
    <source>
        <dbReference type="EMBL" id="KAK3850775.1"/>
    </source>
</evidence>
<dbReference type="AlphaFoldDB" id="A0AAE1BHK1"/>
<feature type="compositionally biased region" description="Basic and acidic residues" evidence="1">
    <location>
        <begin position="45"/>
        <end position="61"/>
    </location>
</feature>
<reference evidence="2" key="1">
    <citation type="submission" date="2023-10" db="EMBL/GenBank/DDBJ databases">
        <title>Genome assemblies of two species of porcelain crab, Petrolisthes cinctipes and Petrolisthes manimaculis (Anomura: Porcellanidae).</title>
        <authorList>
            <person name="Angst P."/>
        </authorList>
    </citation>
    <scope>NUCLEOTIDE SEQUENCE</scope>
    <source>
        <strain evidence="2">PB745_01</strain>
        <tissue evidence="2">Gill</tissue>
    </source>
</reference>
<name>A0AAE1BHK1_PETCI</name>
<protein>
    <submittedName>
        <fullName evidence="2">Uncharacterized protein</fullName>
    </submittedName>
</protein>
<proteinExistence type="predicted"/>
<sequence length="152" mass="17375">MGSVQGQDEREKERGGQSVKVKERGGQSVRKKERESHQSAAVSVKMKERGGQSVREKERESQSAAVSVKEKERGGQSAREKERVNQRAREKVQKSQSAMVGAWVGRDRLRPTHLRATLTRLLDREREEWQPTVSTYATHSQVCNESLCFVYY</sequence>
<keyword evidence="3" id="KW-1185">Reference proteome</keyword>
<evidence type="ECO:0000256" key="1">
    <source>
        <dbReference type="SAM" id="MobiDB-lite"/>
    </source>
</evidence>
<comment type="caution">
    <text evidence="2">The sequence shown here is derived from an EMBL/GenBank/DDBJ whole genome shotgun (WGS) entry which is preliminary data.</text>
</comment>
<accession>A0AAE1BHK1</accession>